<dbReference type="GO" id="GO:0006508">
    <property type="term" value="P:proteolysis"/>
    <property type="evidence" value="ECO:0007669"/>
    <property type="project" value="UniProtKB-KW"/>
</dbReference>
<dbReference type="Gene3D" id="3.40.50.200">
    <property type="entry name" value="Peptidase S8/S53 domain"/>
    <property type="match status" value="1"/>
</dbReference>
<dbReference type="AlphaFoldDB" id="A0A316UYA3"/>
<comment type="subcellular location">
    <subcellularLocation>
        <location evidence="1">Secreted</location>
        <location evidence="1">Extracellular space</location>
    </subcellularLocation>
</comment>
<feature type="active site" description="Charge relay system" evidence="8">
    <location>
        <position position="318"/>
    </location>
</feature>
<feature type="chain" id="PRO_5016349125" evidence="10">
    <location>
        <begin position="26"/>
        <end position="639"/>
    </location>
</feature>
<dbReference type="GO" id="GO:0004252">
    <property type="term" value="F:serine-type endopeptidase activity"/>
    <property type="evidence" value="ECO:0007669"/>
    <property type="project" value="UniProtKB-UniRule"/>
</dbReference>
<keyword evidence="13" id="KW-1185">Reference proteome</keyword>
<evidence type="ECO:0000256" key="9">
    <source>
        <dbReference type="SAM" id="MobiDB-lite"/>
    </source>
</evidence>
<feature type="region of interest" description="Disordered" evidence="9">
    <location>
        <begin position="191"/>
        <end position="215"/>
    </location>
</feature>
<evidence type="ECO:0000256" key="5">
    <source>
        <dbReference type="ARBA" id="ARBA00022825"/>
    </source>
</evidence>
<evidence type="ECO:0000313" key="13">
    <source>
        <dbReference type="Proteomes" id="UP000245884"/>
    </source>
</evidence>
<dbReference type="OrthoDB" id="409122at2759"/>
<dbReference type="GO" id="GO:0005576">
    <property type="term" value="C:extracellular region"/>
    <property type="evidence" value="ECO:0007669"/>
    <property type="project" value="UniProtKB-SubCell"/>
</dbReference>
<accession>A0A316UYA3</accession>
<evidence type="ECO:0000256" key="2">
    <source>
        <dbReference type="ARBA" id="ARBA00022670"/>
    </source>
</evidence>
<keyword evidence="7" id="KW-0865">Zymogen</keyword>
<feature type="binding site" evidence="8">
    <location>
        <position position="618"/>
    </location>
    <ligand>
        <name>Ca(2+)</name>
        <dbReference type="ChEBI" id="CHEBI:29108"/>
    </ligand>
</feature>
<dbReference type="Pfam" id="PF09286">
    <property type="entry name" value="Pro-kuma_activ"/>
    <property type="match status" value="1"/>
</dbReference>
<dbReference type="EMBL" id="KZ819663">
    <property type="protein sequence ID" value="PWN29291.1"/>
    <property type="molecule type" value="Genomic_DNA"/>
</dbReference>
<dbReference type="PANTHER" id="PTHR14218">
    <property type="entry name" value="PROTEASE S8 TRIPEPTIDYL PEPTIDASE I CLN2"/>
    <property type="match status" value="1"/>
</dbReference>
<dbReference type="GeneID" id="37027196"/>
<feature type="binding site" evidence="8">
    <location>
        <position position="590"/>
    </location>
    <ligand>
        <name>Ca(2+)</name>
        <dbReference type="ChEBI" id="CHEBI:29108"/>
    </ligand>
</feature>
<feature type="active site" description="Charge relay system" evidence="8">
    <location>
        <position position="548"/>
    </location>
</feature>
<evidence type="ECO:0000256" key="1">
    <source>
        <dbReference type="ARBA" id="ARBA00004239"/>
    </source>
</evidence>
<feature type="signal peptide" evidence="10">
    <location>
        <begin position="1"/>
        <end position="25"/>
    </location>
</feature>
<keyword evidence="6 8" id="KW-0106">Calcium</keyword>
<keyword evidence="5 8" id="KW-0720">Serine protease</keyword>
<dbReference type="STRING" id="1569628.A0A316UYA3"/>
<keyword evidence="4 8" id="KW-0378">Hydrolase</keyword>
<keyword evidence="10" id="KW-0732">Signal</keyword>
<evidence type="ECO:0000256" key="3">
    <source>
        <dbReference type="ARBA" id="ARBA00022723"/>
    </source>
</evidence>
<dbReference type="PROSITE" id="PS51695">
    <property type="entry name" value="SEDOLISIN"/>
    <property type="match status" value="1"/>
</dbReference>
<dbReference type="SMART" id="SM00944">
    <property type="entry name" value="Pro-kuma_activ"/>
    <property type="match status" value="1"/>
</dbReference>
<feature type="active site" description="Charge relay system" evidence="8">
    <location>
        <position position="314"/>
    </location>
</feature>
<feature type="binding site" evidence="8">
    <location>
        <position position="620"/>
    </location>
    <ligand>
        <name>Ca(2+)</name>
        <dbReference type="ChEBI" id="CHEBI:29108"/>
    </ligand>
</feature>
<dbReference type="PANTHER" id="PTHR14218:SF15">
    <property type="entry name" value="TRIPEPTIDYL-PEPTIDASE 1"/>
    <property type="match status" value="1"/>
</dbReference>
<evidence type="ECO:0000256" key="4">
    <source>
        <dbReference type="ARBA" id="ARBA00022801"/>
    </source>
</evidence>
<proteinExistence type="predicted"/>
<dbReference type="InterPro" id="IPR030400">
    <property type="entry name" value="Sedolisin_dom"/>
</dbReference>
<reference evidence="12 13" key="1">
    <citation type="journal article" date="2018" name="Mol. Biol. Evol.">
        <title>Broad Genomic Sampling Reveals a Smut Pathogenic Ancestry of the Fungal Clade Ustilaginomycotina.</title>
        <authorList>
            <person name="Kijpornyongpan T."/>
            <person name="Mondo S.J."/>
            <person name="Barry K."/>
            <person name="Sandor L."/>
            <person name="Lee J."/>
            <person name="Lipzen A."/>
            <person name="Pangilinan J."/>
            <person name="LaButti K."/>
            <person name="Hainaut M."/>
            <person name="Henrissat B."/>
            <person name="Grigoriev I.V."/>
            <person name="Spatafora J.W."/>
            <person name="Aime M.C."/>
        </authorList>
    </citation>
    <scope>NUCLEOTIDE SEQUENCE [LARGE SCALE GENOMIC DNA]</scope>
    <source>
        <strain evidence="12 13">MCA 5214</strain>
    </source>
</reference>
<dbReference type="RefSeq" id="XP_025363903.1">
    <property type="nucleotide sequence ID" value="XM_025505373.1"/>
</dbReference>
<dbReference type="SUPFAM" id="SSF54897">
    <property type="entry name" value="Protease propeptides/inhibitors"/>
    <property type="match status" value="1"/>
</dbReference>
<dbReference type="InterPro" id="IPR036852">
    <property type="entry name" value="Peptidase_S8/S53_dom_sf"/>
</dbReference>
<dbReference type="GO" id="GO:0046872">
    <property type="term" value="F:metal ion binding"/>
    <property type="evidence" value="ECO:0007669"/>
    <property type="project" value="UniProtKB-UniRule"/>
</dbReference>
<evidence type="ECO:0000313" key="12">
    <source>
        <dbReference type="EMBL" id="PWN29291.1"/>
    </source>
</evidence>
<name>A0A316UYA3_9BASI</name>
<organism evidence="12 13">
    <name type="scientific">Jaminaea rosea</name>
    <dbReference type="NCBI Taxonomy" id="1569628"/>
    <lineage>
        <taxon>Eukaryota</taxon>
        <taxon>Fungi</taxon>
        <taxon>Dikarya</taxon>
        <taxon>Basidiomycota</taxon>
        <taxon>Ustilaginomycotina</taxon>
        <taxon>Exobasidiomycetes</taxon>
        <taxon>Microstromatales</taxon>
        <taxon>Microstromatales incertae sedis</taxon>
        <taxon>Jaminaea</taxon>
    </lineage>
</organism>
<evidence type="ECO:0000256" key="6">
    <source>
        <dbReference type="ARBA" id="ARBA00022837"/>
    </source>
</evidence>
<evidence type="ECO:0000256" key="7">
    <source>
        <dbReference type="ARBA" id="ARBA00023145"/>
    </source>
</evidence>
<evidence type="ECO:0000256" key="10">
    <source>
        <dbReference type="SAM" id="SignalP"/>
    </source>
</evidence>
<dbReference type="InterPro" id="IPR050819">
    <property type="entry name" value="Tripeptidyl-peptidase_I"/>
</dbReference>
<keyword evidence="2 8" id="KW-0645">Protease</keyword>
<sequence length="639" mass="67036">MSLSQWKILLAHLVLLFAAVTASQAAAAAAPRVLKAASVPSSWKNVGTAPAQEQMQFSLYLNSPNRAGLATQMTAISKDPNAKWLTQDQLAQYVTPTTSAQQTVVSALTGAGIPAANISFSGLKDRVIINSTVALAQKFLGTTLSSYSHDGKDAVPKATNVTLPASIAAHVYSVGTLLAFGDYSSSAAAASVQAKSLPDPAPRARRRRLDEEEETRLVSRASANISSNCYSSGGHVYSFPRCLIDQYGLPVPKKSLRRRNDLAVVGYLGENMSQNDLTKALTQFRPDQPNASKYKMTVNDLFGASNNASNPTSEAALDAQIIAGMAFPLQTSYYNIGDSNGNTVGADDGDIFLTAFQTFIDQDASIRPQVVAVSYGILDEDSMGATADAMCNAAQVLSALGTTIIFASGDSGPDSVARAFNPSYPDNGGYCPSLRPAYPVGCPYITTVGATAGWGDANEQPVYYNTPSGLTGTKWSWASGSGFSRRWSTPSWQADALKKALSASNALYDKATSGQFNSAGRAYPDVVTNGIDFPIVLNNAAYLQAGTSMSAPVFGAVVAVLNDALLNAGKATVGWMNPMLYANPGAFNDVKVGGSYWKCGAGTEATAQQYGFNSTAGGYDIASGLGSPDYAKLKSIYGL</sequence>
<feature type="domain" description="Peptidase S53" evidence="11">
    <location>
        <begin position="237"/>
        <end position="639"/>
    </location>
</feature>
<dbReference type="CDD" id="cd11377">
    <property type="entry name" value="Pro-peptidase_S53"/>
    <property type="match status" value="1"/>
</dbReference>
<keyword evidence="3 8" id="KW-0479">Metal-binding</keyword>
<dbReference type="SUPFAM" id="SSF52743">
    <property type="entry name" value="Subtilisin-like"/>
    <property type="match status" value="1"/>
</dbReference>
<dbReference type="GO" id="GO:0008240">
    <property type="term" value="F:tripeptidyl-peptidase activity"/>
    <property type="evidence" value="ECO:0007669"/>
    <property type="project" value="TreeGrafter"/>
</dbReference>
<gene>
    <name evidence="12" type="ORF">BDZ90DRAFT_230183</name>
</gene>
<dbReference type="InterPro" id="IPR015366">
    <property type="entry name" value="S53_propep"/>
</dbReference>
<evidence type="ECO:0000259" key="11">
    <source>
        <dbReference type="PROSITE" id="PS51695"/>
    </source>
</evidence>
<dbReference type="Proteomes" id="UP000245884">
    <property type="component" value="Unassembled WGS sequence"/>
</dbReference>
<evidence type="ECO:0000256" key="8">
    <source>
        <dbReference type="PROSITE-ProRule" id="PRU01032"/>
    </source>
</evidence>
<feature type="binding site" evidence="8">
    <location>
        <position position="589"/>
    </location>
    <ligand>
        <name>Ca(2+)</name>
        <dbReference type="ChEBI" id="CHEBI:29108"/>
    </ligand>
</feature>
<dbReference type="CDD" id="cd04056">
    <property type="entry name" value="Peptidases_S53"/>
    <property type="match status" value="1"/>
</dbReference>
<comment type="cofactor">
    <cofactor evidence="8">
        <name>Ca(2+)</name>
        <dbReference type="ChEBI" id="CHEBI:29108"/>
    </cofactor>
    <text evidence="8">Binds 1 Ca(2+) ion per subunit.</text>
</comment>
<protein>
    <submittedName>
        <fullName evidence="12">Subtilisin-like protein</fullName>
    </submittedName>
</protein>